<keyword evidence="1" id="KW-0732">Signal</keyword>
<reference evidence="2 3" key="1">
    <citation type="submission" date="2018-10" db="EMBL/GenBank/DDBJ databases">
        <title>Horizontal transference of carbapenem resistance between Klebsiella pneumoniae and Kluyvera ascorbata during abdominal infection: a case report.</title>
        <authorList>
            <person name="Raro O.H.F."/>
            <person name="Lima-Morales D."/>
            <person name="Barth A.L."/>
            <person name="Paim T.G.S."/>
            <person name="Mott M.P."/>
            <person name="Riche C.V.W."/>
            <person name="Teixeira U.F."/>
            <person name="Waechter F."/>
            <person name="Dias C.A.G."/>
        </authorList>
    </citation>
    <scope>NUCLEOTIDE SEQUENCE [LARGE SCALE GENOMIC DNA]</scope>
    <source>
        <strain evidence="2 3">OT2</strain>
    </source>
</reference>
<dbReference type="InterPro" id="IPR025293">
    <property type="entry name" value="YfiR/HmsC-like"/>
</dbReference>
<sequence length="184" mass="20322">MEWRILVRKSLLTSLLRLILALLLSLALVPATASPLTDTDKSVRSMVSGIVSYTRWPSLSGQPKLCIFSSSQYIQALSMASEQSALPYTPELVRNAQDALVAKCNGIYFGTETPDQQLELINQYHRQPLLVISEHNPDCTVGSAFCLVINGGQVRFSVNLDALSRSGVRVHPDVLMLARNKKHE</sequence>
<dbReference type="AlphaFoldDB" id="A0A3N2RUK4"/>
<dbReference type="EMBL" id="RHFN01000025">
    <property type="protein sequence ID" value="ROU11172.1"/>
    <property type="molecule type" value="Genomic_DNA"/>
</dbReference>
<dbReference type="Pfam" id="PF13689">
    <property type="entry name" value="DUF4154"/>
    <property type="match status" value="1"/>
</dbReference>
<accession>A0A3N2RUK4</accession>
<evidence type="ECO:0000313" key="3">
    <source>
        <dbReference type="Proteomes" id="UP000268051"/>
    </source>
</evidence>
<name>A0A3N2RUK4_9ENTR</name>
<dbReference type="Proteomes" id="UP000268051">
    <property type="component" value="Unassembled WGS sequence"/>
</dbReference>
<feature type="signal peptide" evidence="1">
    <location>
        <begin position="1"/>
        <end position="33"/>
    </location>
</feature>
<evidence type="ECO:0000256" key="1">
    <source>
        <dbReference type="SAM" id="SignalP"/>
    </source>
</evidence>
<gene>
    <name evidence="2" type="ORF">EB837_19235</name>
</gene>
<dbReference type="RefSeq" id="WP_123652303.1">
    <property type="nucleotide sequence ID" value="NZ_RHFN01000025.1"/>
</dbReference>
<feature type="chain" id="PRO_5018133954" evidence="1">
    <location>
        <begin position="34"/>
        <end position="184"/>
    </location>
</feature>
<comment type="caution">
    <text evidence="2">The sequence shown here is derived from an EMBL/GenBank/DDBJ whole genome shotgun (WGS) entry which is preliminary data.</text>
</comment>
<protein>
    <submittedName>
        <fullName evidence="2">YfiR family protein</fullName>
    </submittedName>
</protein>
<dbReference type="OrthoDB" id="7355447at2"/>
<evidence type="ECO:0000313" key="2">
    <source>
        <dbReference type="EMBL" id="ROU11172.1"/>
    </source>
</evidence>
<organism evidence="2 3">
    <name type="scientific">Kluyvera ascorbata</name>
    <dbReference type="NCBI Taxonomy" id="51288"/>
    <lineage>
        <taxon>Bacteria</taxon>
        <taxon>Pseudomonadati</taxon>
        <taxon>Pseudomonadota</taxon>
        <taxon>Gammaproteobacteria</taxon>
        <taxon>Enterobacterales</taxon>
        <taxon>Enterobacteriaceae</taxon>
        <taxon>Kluyvera</taxon>
    </lineage>
</organism>
<proteinExistence type="predicted"/>